<dbReference type="STRING" id="947166.A0A1D1VIC0"/>
<evidence type="ECO:0000256" key="2">
    <source>
        <dbReference type="ARBA" id="ARBA00005336"/>
    </source>
</evidence>
<dbReference type="OrthoDB" id="47059at2759"/>
<evidence type="ECO:0000256" key="1">
    <source>
        <dbReference type="ARBA" id="ARBA00000448"/>
    </source>
</evidence>
<dbReference type="EC" id="3.2.1.21" evidence="3"/>
<sequence length="800" mass="87711">MRSLIYLTLSCTLLSTCVFGYPHGQKNPKLSPAEIEEEISRLINDMILPEKLGQLQQLAGDWYGEVGPSDIPLVKQGLVGSILNVHGAARTNQIQRWALESRQKIPVLIGFDVIHGFRTLFPIPLGETASWDLEAVEQAAAIAAAEARSVGIHWTFAPMVDVMRDPRWGRVMEGSGEDVFLGSEMAKARVRGFQGGDYSAHDRVLACAKHFAAYGAAEAGRDYNGVDMSERRLREIYLPPFKAAVDAGVGSFMTAFNDLNGVPATGNKFLLTKVLRDEWKFDGLVVSDWDAVLELINHQYATNQSEAAMYALNAGTDMEMASRTYVTHGEQLIRSGKVSIETVNTAVRNILRIKYRMGLFDNPFIDENLESATLFKQEFLDAARNITARTFVLLKNQGNILPISKSIGKLAVIGGLAADKFETTDHWPGDVQWQDSVTMLQGIMTKLGVTDTNGQVTYAEGCDTYCRNTSVFDRAEQVARQADFVVVVVGEPREYSGEAGSMTNIGLPGYHLDLVKRIHSTGKPYAVVLVNGRPMTIEWLAENAPAILVTWRSGSMGGHAVADVLFGDVNPSGKLPMSFPRNVGQIPVHYDHKNTGRPIDKASGSLTERYRSKYIDSLNSPQYPFGYGLSYTRFAFENLQLNTTSITAEQSVQVGVSVRNTGQRDGEEVVQVYVRDVAASITRPVRQLKAFKKVKVAVGQTVRIELILKPEDLGFLDDNWQWKIEPGVFEIYVGNNSDTTMQANLTVTTAASEVIGTSTATAVPVTSSTTVNIGESSTHGAASSIQFSVPLIAIFLLLVF</sequence>
<dbReference type="AlphaFoldDB" id="A0A1D1VIC0"/>
<dbReference type="FunFam" id="2.60.40.10:FF:000495">
    <property type="entry name" value="Periplasmic beta-glucosidase"/>
    <property type="match status" value="1"/>
</dbReference>
<dbReference type="SMART" id="SM01217">
    <property type="entry name" value="Fn3_like"/>
    <property type="match status" value="1"/>
</dbReference>
<evidence type="ECO:0000256" key="3">
    <source>
        <dbReference type="ARBA" id="ARBA00012744"/>
    </source>
</evidence>
<evidence type="ECO:0000256" key="4">
    <source>
        <dbReference type="ARBA" id="ARBA00022729"/>
    </source>
</evidence>
<dbReference type="InterPro" id="IPR051915">
    <property type="entry name" value="Cellulose_Degrad_GH3"/>
</dbReference>
<keyword evidence="10" id="KW-1185">Reference proteome</keyword>
<dbReference type="GO" id="GO:0008422">
    <property type="term" value="F:beta-glucosidase activity"/>
    <property type="evidence" value="ECO:0007669"/>
    <property type="project" value="UniProtKB-EC"/>
</dbReference>
<feature type="chain" id="PRO_5008898457" description="beta-glucosidase" evidence="7">
    <location>
        <begin position="21"/>
        <end position="800"/>
    </location>
</feature>
<organism evidence="9 10">
    <name type="scientific">Ramazzottius varieornatus</name>
    <name type="common">Water bear</name>
    <name type="synonym">Tardigrade</name>
    <dbReference type="NCBI Taxonomy" id="947166"/>
    <lineage>
        <taxon>Eukaryota</taxon>
        <taxon>Metazoa</taxon>
        <taxon>Ecdysozoa</taxon>
        <taxon>Tardigrada</taxon>
        <taxon>Eutardigrada</taxon>
        <taxon>Parachela</taxon>
        <taxon>Hypsibioidea</taxon>
        <taxon>Ramazzottiidae</taxon>
        <taxon>Ramazzottius</taxon>
    </lineage>
</organism>
<evidence type="ECO:0000256" key="6">
    <source>
        <dbReference type="ARBA" id="ARBA00023295"/>
    </source>
</evidence>
<proteinExistence type="inferred from homology"/>
<dbReference type="Pfam" id="PF00933">
    <property type="entry name" value="Glyco_hydro_3"/>
    <property type="match status" value="1"/>
</dbReference>
<dbReference type="InterPro" id="IPR036881">
    <property type="entry name" value="Glyco_hydro_3_C_sf"/>
</dbReference>
<dbReference type="GO" id="GO:0009251">
    <property type="term" value="P:glucan catabolic process"/>
    <property type="evidence" value="ECO:0007669"/>
    <property type="project" value="TreeGrafter"/>
</dbReference>
<feature type="signal peptide" evidence="7">
    <location>
        <begin position="1"/>
        <end position="20"/>
    </location>
</feature>
<dbReference type="Gene3D" id="3.40.50.1700">
    <property type="entry name" value="Glycoside hydrolase family 3 C-terminal domain"/>
    <property type="match status" value="1"/>
</dbReference>
<dbReference type="InterPro" id="IPR017853">
    <property type="entry name" value="GH"/>
</dbReference>
<comment type="caution">
    <text evidence="9">The sequence shown here is derived from an EMBL/GenBank/DDBJ whole genome shotgun (WGS) entry which is preliminary data.</text>
</comment>
<comment type="similarity">
    <text evidence="2">Belongs to the glycosyl hydrolase 3 family.</text>
</comment>
<evidence type="ECO:0000313" key="10">
    <source>
        <dbReference type="Proteomes" id="UP000186922"/>
    </source>
</evidence>
<dbReference type="Pfam" id="PF14310">
    <property type="entry name" value="Fn3-like"/>
    <property type="match status" value="1"/>
</dbReference>
<evidence type="ECO:0000256" key="5">
    <source>
        <dbReference type="ARBA" id="ARBA00022801"/>
    </source>
</evidence>
<dbReference type="InterPro" id="IPR026891">
    <property type="entry name" value="Fn3-like"/>
</dbReference>
<evidence type="ECO:0000313" key="9">
    <source>
        <dbReference type="EMBL" id="GAV01360.1"/>
    </source>
</evidence>
<keyword evidence="4 7" id="KW-0732">Signal</keyword>
<dbReference type="Gene3D" id="2.60.40.10">
    <property type="entry name" value="Immunoglobulins"/>
    <property type="match status" value="1"/>
</dbReference>
<dbReference type="InterPro" id="IPR001764">
    <property type="entry name" value="Glyco_hydro_3_N"/>
</dbReference>
<dbReference type="FunFam" id="3.20.20.300:FF:000005">
    <property type="entry name" value="Periplasmic beta-glucosidase"/>
    <property type="match status" value="1"/>
</dbReference>
<dbReference type="NCBIfam" id="NF011678">
    <property type="entry name" value="PRK15098.1"/>
    <property type="match status" value="1"/>
</dbReference>
<dbReference type="PANTHER" id="PTHR30620">
    <property type="entry name" value="PERIPLASMIC BETA-GLUCOSIDASE-RELATED"/>
    <property type="match status" value="1"/>
</dbReference>
<dbReference type="Gene3D" id="3.20.20.300">
    <property type="entry name" value="Glycoside hydrolase, family 3, N-terminal domain"/>
    <property type="match status" value="1"/>
</dbReference>
<dbReference type="PANTHER" id="PTHR30620:SF16">
    <property type="entry name" value="LYSOSOMAL BETA GLUCOSIDASE"/>
    <property type="match status" value="1"/>
</dbReference>
<keyword evidence="5" id="KW-0378">Hydrolase</keyword>
<accession>A0A1D1VIC0</accession>
<dbReference type="PRINTS" id="PR00133">
    <property type="entry name" value="GLHYDRLASE3"/>
</dbReference>
<dbReference type="Proteomes" id="UP000186922">
    <property type="component" value="Unassembled WGS sequence"/>
</dbReference>
<dbReference type="InterPro" id="IPR013783">
    <property type="entry name" value="Ig-like_fold"/>
</dbReference>
<comment type="catalytic activity">
    <reaction evidence="1">
        <text>Hydrolysis of terminal, non-reducing beta-D-glucosyl residues with release of beta-D-glucose.</text>
        <dbReference type="EC" id="3.2.1.21"/>
    </reaction>
</comment>
<evidence type="ECO:0000259" key="8">
    <source>
        <dbReference type="SMART" id="SM01217"/>
    </source>
</evidence>
<name>A0A1D1VIC0_RAMVA</name>
<dbReference type="SUPFAM" id="SSF52279">
    <property type="entry name" value="Beta-D-glucan exohydrolase, C-terminal domain"/>
    <property type="match status" value="1"/>
</dbReference>
<dbReference type="InterPro" id="IPR002772">
    <property type="entry name" value="Glyco_hydro_3_C"/>
</dbReference>
<dbReference type="EMBL" id="BDGG01000007">
    <property type="protein sequence ID" value="GAV01360.1"/>
    <property type="molecule type" value="Genomic_DNA"/>
</dbReference>
<keyword evidence="6" id="KW-0326">Glycosidase</keyword>
<evidence type="ECO:0000256" key="7">
    <source>
        <dbReference type="SAM" id="SignalP"/>
    </source>
</evidence>
<protein>
    <recommendedName>
        <fullName evidence="3">beta-glucosidase</fullName>
        <ecNumber evidence="3">3.2.1.21</ecNumber>
    </recommendedName>
</protein>
<dbReference type="Pfam" id="PF01915">
    <property type="entry name" value="Glyco_hydro_3_C"/>
    <property type="match status" value="1"/>
</dbReference>
<gene>
    <name evidence="9" type="primary">RvY_12084-1</name>
    <name evidence="9" type="synonym">RvY_12084.1</name>
    <name evidence="9" type="ORF">RvY_12084</name>
</gene>
<dbReference type="SUPFAM" id="SSF51445">
    <property type="entry name" value="(Trans)glycosidases"/>
    <property type="match status" value="1"/>
</dbReference>
<dbReference type="InterPro" id="IPR036962">
    <property type="entry name" value="Glyco_hydro_3_N_sf"/>
</dbReference>
<reference evidence="9 10" key="1">
    <citation type="journal article" date="2016" name="Nat. Commun.">
        <title>Extremotolerant tardigrade genome and improved radiotolerance of human cultured cells by tardigrade-unique protein.</title>
        <authorList>
            <person name="Hashimoto T."/>
            <person name="Horikawa D.D."/>
            <person name="Saito Y."/>
            <person name="Kuwahara H."/>
            <person name="Kozuka-Hata H."/>
            <person name="Shin-I T."/>
            <person name="Minakuchi Y."/>
            <person name="Ohishi K."/>
            <person name="Motoyama A."/>
            <person name="Aizu T."/>
            <person name="Enomoto A."/>
            <person name="Kondo K."/>
            <person name="Tanaka S."/>
            <person name="Hara Y."/>
            <person name="Koshikawa S."/>
            <person name="Sagara H."/>
            <person name="Miura T."/>
            <person name="Yokobori S."/>
            <person name="Miyagawa K."/>
            <person name="Suzuki Y."/>
            <person name="Kubo T."/>
            <person name="Oyama M."/>
            <person name="Kohara Y."/>
            <person name="Fujiyama A."/>
            <person name="Arakawa K."/>
            <person name="Katayama T."/>
            <person name="Toyoda A."/>
            <person name="Kunieda T."/>
        </authorList>
    </citation>
    <scope>NUCLEOTIDE SEQUENCE [LARGE SCALE GENOMIC DNA]</scope>
    <source>
        <strain evidence="9 10">YOKOZUNA-1</strain>
    </source>
</reference>
<feature type="domain" description="Fibronectin type III-like" evidence="8">
    <location>
        <begin position="668"/>
        <end position="737"/>
    </location>
</feature>